<feature type="transmembrane region" description="Helical" evidence="1">
    <location>
        <begin position="50"/>
        <end position="73"/>
    </location>
</feature>
<dbReference type="Pfam" id="PF05857">
    <property type="entry name" value="TraX"/>
    <property type="match status" value="1"/>
</dbReference>
<feature type="transmembrane region" description="Helical" evidence="1">
    <location>
        <begin position="111"/>
        <end position="141"/>
    </location>
</feature>
<dbReference type="Proteomes" id="UP000782705">
    <property type="component" value="Unassembled WGS sequence"/>
</dbReference>
<reference evidence="2 3" key="1">
    <citation type="submission" date="2016-06" db="EMBL/GenBank/DDBJ databases">
        <title>Four novel species of enterococci isolated from chicken manure.</title>
        <authorList>
            <person name="Van Tyne D."/>
        </authorList>
    </citation>
    <scope>NUCLEOTIDE SEQUENCE [LARGE SCALE GENOMIC DNA]</scope>
    <source>
        <strain evidence="2 3">CU12B</strain>
    </source>
</reference>
<name>A0ABQ6Z1H6_9ENTE</name>
<feature type="transmembrane region" description="Helical" evidence="1">
    <location>
        <begin position="20"/>
        <end position="38"/>
    </location>
</feature>
<feature type="transmembrane region" description="Helical" evidence="1">
    <location>
        <begin position="79"/>
        <end position="99"/>
    </location>
</feature>
<sequence length="229" mass="26317">MMALMVLDHISPFISTETAAIFHMLTRCVGVFFAYMSIEGLRYTRNQEKYLGRLWIAGVLMQGANLLLNQFIFAKEYAVHNNIFLTLAVGTTVLYFIQYMIQATSWQKRTLYTVAMIVMLLIGVFTEGGMVLLPFMIICYLCREKFILRNILLVVFALGLFFTSYVDYGNWHTTWVMLGMNSDFLFITILPILGLYNGKPGNNHPSMKSLFYVFYPLHLYLIALLATLS</sequence>
<evidence type="ECO:0000256" key="1">
    <source>
        <dbReference type="SAM" id="Phobius"/>
    </source>
</evidence>
<dbReference type="EMBL" id="MAEL01000031">
    <property type="protein sequence ID" value="KAF1304658.1"/>
    <property type="molecule type" value="Genomic_DNA"/>
</dbReference>
<keyword evidence="1" id="KW-0472">Membrane</keyword>
<feature type="transmembrane region" description="Helical" evidence="1">
    <location>
        <begin position="147"/>
        <end position="168"/>
    </location>
</feature>
<organism evidence="2 3">
    <name type="scientific">Candidatus Enterococcus willemsii</name>
    <dbReference type="NCBI Taxonomy" id="1857215"/>
    <lineage>
        <taxon>Bacteria</taxon>
        <taxon>Bacillati</taxon>
        <taxon>Bacillota</taxon>
        <taxon>Bacilli</taxon>
        <taxon>Lactobacillales</taxon>
        <taxon>Enterococcaceae</taxon>
        <taxon>Enterococcus</taxon>
    </lineage>
</organism>
<evidence type="ECO:0000313" key="3">
    <source>
        <dbReference type="Proteomes" id="UP000782705"/>
    </source>
</evidence>
<evidence type="ECO:0008006" key="4">
    <source>
        <dbReference type="Google" id="ProtNLM"/>
    </source>
</evidence>
<proteinExistence type="predicted"/>
<feature type="transmembrane region" description="Helical" evidence="1">
    <location>
        <begin position="209"/>
        <end position="228"/>
    </location>
</feature>
<keyword evidence="1" id="KW-0812">Transmembrane</keyword>
<gene>
    <name evidence="2" type="ORF">BAU17_10140</name>
</gene>
<evidence type="ECO:0000313" key="2">
    <source>
        <dbReference type="EMBL" id="KAF1304658.1"/>
    </source>
</evidence>
<keyword evidence="1" id="KW-1133">Transmembrane helix</keyword>
<accession>A0ABQ6Z1H6</accession>
<protein>
    <recommendedName>
        <fullName evidence="4">TraX protein</fullName>
    </recommendedName>
</protein>
<feature type="transmembrane region" description="Helical" evidence="1">
    <location>
        <begin position="175"/>
        <end position="197"/>
    </location>
</feature>
<comment type="caution">
    <text evidence="2">The sequence shown here is derived from an EMBL/GenBank/DDBJ whole genome shotgun (WGS) entry which is preliminary data.</text>
</comment>
<keyword evidence="3" id="KW-1185">Reference proteome</keyword>
<dbReference type="InterPro" id="IPR008875">
    <property type="entry name" value="TraX"/>
</dbReference>